<gene>
    <name evidence="3" type="ORF">LMG27198_20400</name>
</gene>
<dbReference type="Pfam" id="PF00535">
    <property type="entry name" value="Glycos_transf_2"/>
    <property type="match status" value="1"/>
</dbReference>
<dbReference type="Pfam" id="PF13432">
    <property type="entry name" value="TPR_16"/>
    <property type="match status" value="2"/>
</dbReference>
<evidence type="ECO:0000313" key="4">
    <source>
        <dbReference type="Proteomes" id="UP001144323"/>
    </source>
</evidence>
<dbReference type="GO" id="GO:0016740">
    <property type="term" value="F:transferase activity"/>
    <property type="evidence" value="ECO:0007669"/>
    <property type="project" value="UniProtKB-KW"/>
</dbReference>
<evidence type="ECO:0000313" key="3">
    <source>
        <dbReference type="EMBL" id="GLI93048.1"/>
    </source>
</evidence>
<dbReference type="AlphaFoldDB" id="A0A9W6GU90"/>
<feature type="domain" description="Glycosyltransferase 2-like" evidence="2">
    <location>
        <begin position="12"/>
        <end position="124"/>
    </location>
</feature>
<dbReference type="PANTHER" id="PTHR43630:SF2">
    <property type="entry name" value="GLYCOSYLTRANSFERASE"/>
    <property type="match status" value="1"/>
</dbReference>
<evidence type="ECO:0000256" key="1">
    <source>
        <dbReference type="ARBA" id="ARBA00038494"/>
    </source>
</evidence>
<comment type="caution">
    <text evidence="3">The sequence shown here is derived from an EMBL/GenBank/DDBJ whole genome shotgun (WGS) entry which is preliminary data.</text>
</comment>
<dbReference type="SUPFAM" id="SSF53448">
    <property type="entry name" value="Nucleotide-diphospho-sugar transferases"/>
    <property type="match status" value="1"/>
</dbReference>
<protein>
    <submittedName>
        <fullName evidence="3">Glycosyl transferase</fullName>
    </submittedName>
</protein>
<keyword evidence="4" id="KW-1185">Reference proteome</keyword>
<dbReference type="SUPFAM" id="SSF48452">
    <property type="entry name" value="TPR-like"/>
    <property type="match status" value="1"/>
</dbReference>
<sequence length="368" mass="41246">MRRAVTVAAALIVKNEARFLEGCLESLQGRVDEIIIVDTGSTDATVTIAEQAGVKLLHRAWRDDFSEARNTALDAVACDWVLYIDADERLRLGEGETLGEKIDPEAIGAFVRFRPKTGYTRYRELRLFRSDPRIRFRGRIHETIWPSIWRIIGDAPSLLANTSVEIDHLGYDGDQSHKHPRNLPLLERAVREEPDRVYYWHHLSETLAALGRLKEAEAVALQGLGRAEADISVKQRADASLLVQTLVRLQMQRGESPIDIIRRGLARVPEDHALLFFLGRALLDTGRPDEAIQIATRLRQIDESTLQDGLLAFDYAVFREKACELAAIACLRLGRKQEAAAHFADAARFAPDETHYGLKARALGARAS</sequence>
<dbReference type="InterPro" id="IPR029044">
    <property type="entry name" value="Nucleotide-diphossugar_trans"/>
</dbReference>
<organism evidence="3 4">
    <name type="scientific">Methylocystis echinoides</name>
    <dbReference type="NCBI Taxonomy" id="29468"/>
    <lineage>
        <taxon>Bacteria</taxon>
        <taxon>Pseudomonadati</taxon>
        <taxon>Pseudomonadota</taxon>
        <taxon>Alphaproteobacteria</taxon>
        <taxon>Hyphomicrobiales</taxon>
        <taxon>Methylocystaceae</taxon>
        <taxon>Methylocystis</taxon>
    </lineage>
</organism>
<dbReference type="InterPro" id="IPR011990">
    <property type="entry name" value="TPR-like_helical_dom_sf"/>
</dbReference>
<name>A0A9W6GU90_9HYPH</name>
<comment type="similarity">
    <text evidence="1">Belongs to the glycosyltransferase 2 family. WaaE/KdtX subfamily.</text>
</comment>
<dbReference type="Gene3D" id="1.25.40.10">
    <property type="entry name" value="Tetratricopeptide repeat domain"/>
    <property type="match status" value="1"/>
</dbReference>
<proteinExistence type="inferred from homology"/>
<accession>A0A9W6GU90</accession>
<dbReference type="Proteomes" id="UP001144323">
    <property type="component" value="Unassembled WGS sequence"/>
</dbReference>
<evidence type="ECO:0000259" key="2">
    <source>
        <dbReference type="Pfam" id="PF00535"/>
    </source>
</evidence>
<dbReference type="CDD" id="cd02511">
    <property type="entry name" value="Beta4Glucosyltransferase"/>
    <property type="match status" value="1"/>
</dbReference>
<dbReference type="InterPro" id="IPR001173">
    <property type="entry name" value="Glyco_trans_2-like"/>
</dbReference>
<reference evidence="3" key="1">
    <citation type="journal article" date="2023" name="Int. J. Syst. Evol. Microbiol.">
        <title>Methylocystis iwaonis sp. nov., a type II methane-oxidizing bacterium from surface soil of a rice paddy field in Japan, and emended description of the genus Methylocystis (ex Whittenbury et al. 1970) Bowman et al. 1993.</title>
        <authorList>
            <person name="Kaise H."/>
            <person name="Sawadogo J.B."/>
            <person name="Alam M.S."/>
            <person name="Ueno C."/>
            <person name="Dianou D."/>
            <person name="Shinjo R."/>
            <person name="Asakawa S."/>
        </authorList>
    </citation>
    <scope>NUCLEOTIDE SEQUENCE</scope>
    <source>
        <strain evidence="3">LMG27198</strain>
    </source>
</reference>
<dbReference type="RefSeq" id="WP_281802631.1">
    <property type="nucleotide sequence ID" value="NZ_BSEC01000001.1"/>
</dbReference>
<dbReference type="PANTHER" id="PTHR43630">
    <property type="entry name" value="POLY-BETA-1,6-N-ACETYL-D-GLUCOSAMINE SYNTHASE"/>
    <property type="match status" value="1"/>
</dbReference>
<dbReference type="EMBL" id="BSEC01000001">
    <property type="protein sequence ID" value="GLI93048.1"/>
    <property type="molecule type" value="Genomic_DNA"/>
</dbReference>
<keyword evidence="3" id="KW-0808">Transferase</keyword>
<dbReference type="Gene3D" id="3.90.550.10">
    <property type="entry name" value="Spore Coat Polysaccharide Biosynthesis Protein SpsA, Chain A"/>
    <property type="match status" value="1"/>
</dbReference>